<accession>A0A7V7GV89</accession>
<evidence type="ECO:0008006" key="4">
    <source>
        <dbReference type="Google" id="ProtNLM"/>
    </source>
</evidence>
<comment type="caution">
    <text evidence="2">The sequence shown here is derived from an EMBL/GenBank/DDBJ whole genome shotgun (WGS) entry which is preliminary data.</text>
</comment>
<gene>
    <name evidence="2" type="ORF">DT594_10270</name>
</gene>
<dbReference type="EMBL" id="QOVF01000002">
    <property type="protein sequence ID" value="KAA0695210.1"/>
    <property type="molecule type" value="Genomic_DNA"/>
</dbReference>
<organism evidence="2 3">
    <name type="scientific">Halopseudomonas laoshanensis</name>
    <dbReference type="NCBI Taxonomy" id="2268758"/>
    <lineage>
        <taxon>Bacteria</taxon>
        <taxon>Pseudomonadati</taxon>
        <taxon>Pseudomonadota</taxon>
        <taxon>Gammaproteobacteria</taxon>
        <taxon>Pseudomonadales</taxon>
        <taxon>Pseudomonadaceae</taxon>
        <taxon>Halopseudomonas</taxon>
    </lineage>
</organism>
<feature type="signal peptide" evidence="1">
    <location>
        <begin position="1"/>
        <end position="19"/>
    </location>
</feature>
<keyword evidence="1" id="KW-0732">Signal</keyword>
<dbReference type="AlphaFoldDB" id="A0A7V7GV89"/>
<keyword evidence="3" id="KW-1185">Reference proteome</keyword>
<evidence type="ECO:0000256" key="1">
    <source>
        <dbReference type="SAM" id="SignalP"/>
    </source>
</evidence>
<evidence type="ECO:0000313" key="3">
    <source>
        <dbReference type="Proteomes" id="UP000463138"/>
    </source>
</evidence>
<evidence type="ECO:0000313" key="2">
    <source>
        <dbReference type="EMBL" id="KAA0695210.1"/>
    </source>
</evidence>
<dbReference type="RefSeq" id="WP_149332568.1">
    <property type="nucleotide sequence ID" value="NZ_QOVF01000002.1"/>
</dbReference>
<proteinExistence type="predicted"/>
<sequence>MRRIAIFFVTALLSTPLFAMHCPADMERIDALLESNPPADPAVLERVQELRAEGESLHKAGKHSESVEVLGEALTLLEE</sequence>
<name>A0A7V7GV89_9GAMM</name>
<dbReference type="OrthoDB" id="8480939at2"/>
<reference evidence="2 3" key="1">
    <citation type="submission" date="2018-07" db="EMBL/GenBank/DDBJ databases">
        <title>Pseudomonas laoshanensis sp. nov., isolated from soil.</title>
        <authorList>
            <person name="Sun J."/>
            <person name="Yu L."/>
            <person name="Wang M."/>
            <person name="Zhang C."/>
        </authorList>
    </citation>
    <scope>NUCLEOTIDE SEQUENCE [LARGE SCALE GENOMIC DNA]</scope>
    <source>
        <strain evidence="2 3">Y22</strain>
    </source>
</reference>
<feature type="chain" id="PRO_5031287572" description="Lipoprotein" evidence="1">
    <location>
        <begin position="20"/>
        <end position="79"/>
    </location>
</feature>
<protein>
    <recommendedName>
        <fullName evidence="4">Lipoprotein</fullName>
    </recommendedName>
</protein>
<dbReference type="Proteomes" id="UP000463138">
    <property type="component" value="Unassembled WGS sequence"/>
</dbReference>